<sequence>MLVAILISSLFYSMTLAAALPSLETTSTFDIKQTTNPIHNAANHLDARENCPKNGHGDKACGTCITLFEGSFYTGKSFHSCTAAHHCVTAESMGLAEFRSVRFSGSTNCRFARKQDCTDNALGKDVVENTELMEDLQDSLHARGFHSVECARPN</sequence>
<evidence type="ECO:0000313" key="3">
    <source>
        <dbReference type="Proteomes" id="UP000447873"/>
    </source>
</evidence>
<dbReference type="Proteomes" id="UP000447873">
    <property type="component" value="Unassembled WGS sequence"/>
</dbReference>
<name>A0A8H3YZX6_VENIN</name>
<comment type="caution">
    <text evidence="2">The sequence shown here is derived from an EMBL/GenBank/DDBJ whole genome shotgun (WGS) entry which is preliminary data.</text>
</comment>
<organism evidence="2 3">
    <name type="scientific">Venturia inaequalis</name>
    <name type="common">Apple scab fungus</name>
    <dbReference type="NCBI Taxonomy" id="5025"/>
    <lineage>
        <taxon>Eukaryota</taxon>
        <taxon>Fungi</taxon>
        <taxon>Dikarya</taxon>
        <taxon>Ascomycota</taxon>
        <taxon>Pezizomycotina</taxon>
        <taxon>Dothideomycetes</taxon>
        <taxon>Pleosporomycetidae</taxon>
        <taxon>Venturiales</taxon>
        <taxon>Venturiaceae</taxon>
        <taxon>Venturia</taxon>
    </lineage>
</organism>
<proteinExistence type="predicted"/>
<accession>A0A8H3YZX6</accession>
<gene>
    <name evidence="2" type="ORF">EG328_001703</name>
</gene>
<evidence type="ECO:0000256" key="1">
    <source>
        <dbReference type="SAM" id="SignalP"/>
    </source>
</evidence>
<feature type="chain" id="PRO_5034609297" evidence="1">
    <location>
        <begin position="18"/>
        <end position="154"/>
    </location>
</feature>
<dbReference type="AlphaFoldDB" id="A0A8H3YZX6"/>
<evidence type="ECO:0000313" key="2">
    <source>
        <dbReference type="EMBL" id="KAE9978083.1"/>
    </source>
</evidence>
<keyword evidence="1" id="KW-0732">Signal</keyword>
<reference evidence="2 3" key="1">
    <citation type="submission" date="2018-12" db="EMBL/GenBank/DDBJ databases">
        <title>Venturia inaequalis Genome Resource.</title>
        <authorList>
            <person name="Lichtner F.J."/>
        </authorList>
    </citation>
    <scope>NUCLEOTIDE SEQUENCE [LARGE SCALE GENOMIC DNA]</scope>
    <source>
        <strain evidence="2 3">120213</strain>
    </source>
</reference>
<dbReference type="EMBL" id="WNWS01000142">
    <property type="protein sequence ID" value="KAE9978083.1"/>
    <property type="molecule type" value="Genomic_DNA"/>
</dbReference>
<feature type="signal peptide" evidence="1">
    <location>
        <begin position="1"/>
        <end position="17"/>
    </location>
</feature>
<protein>
    <submittedName>
        <fullName evidence="2">Uncharacterized protein</fullName>
    </submittedName>
</protein>